<evidence type="ECO:0000256" key="1">
    <source>
        <dbReference type="SAM" id="Coils"/>
    </source>
</evidence>
<evidence type="ECO:0000313" key="3">
    <source>
        <dbReference type="Proteomes" id="UP000746747"/>
    </source>
</evidence>
<comment type="caution">
    <text evidence="2">The sequence shown here is derived from an EMBL/GenBank/DDBJ whole genome shotgun (WGS) entry which is preliminary data.</text>
</comment>
<accession>A0A8J2M049</accession>
<evidence type="ECO:0000313" key="2">
    <source>
        <dbReference type="EMBL" id="CAG9536652.1"/>
    </source>
</evidence>
<reference evidence="2" key="1">
    <citation type="submission" date="2021-09" db="EMBL/GenBank/DDBJ databases">
        <authorList>
            <consortium name="Pathogen Informatics"/>
        </authorList>
    </citation>
    <scope>NUCLEOTIDE SEQUENCE</scope>
</reference>
<keyword evidence="3" id="KW-1185">Reference proteome</keyword>
<dbReference type="OrthoDB" id="5857492at2759"/>
<gene>
    <name evidence="2" type="ORF">CJOHNSTONI_LOCUS6553</name>
</gene>
<dbReference type="EMBL" id="CAKAEH010001471">
    <property type="protein sequence ID" value="CAG9536652.1"/>
    <property type="molecule type" value="Genomic_DNA"/>
</dbReference>
<organism evidence="2 3">
    <name type="scientific">Cercopithifilaria johnstoni</name>
    <dbReference type="NCBI Taxonomy" id="2874296"/>
    <lineage>
        <taxon>Eukaryota</taxon>
        <taxon>Metazoa</taxon>
        <taxon>Ecdysozoa</taxon>
        <taxon>Nematoda</taxon>
        <taxon>Chromadorea</taxon>
        <taxon>Rhabditida</taxon>
        <taxon>Spirurina</taxon>
        <taxon>Spiruromorpha</taxon>
        <taxon>Filarioidea</taxon>
        <taxon>Onchocercidae</taxon>
        <taxon>Cercopithifilaria</taxon>
    </lineage>
</organism>
<proteinExistence type="predicted"/>
<keyword evidence="1" id="KW-0175">Coiled coil</keyword>
<name>A0A8J2M049_9BILA</name>
<sequence length="271" mass="31589">MSRTSFQKDDNLTKAIRAANETLAKIEQQERSFYKAYGRHESDFLNDFISVSKQREEIVSKQFMKRFDQLISDVNVQLTMLEAKSHAIPENHSSQTNVVSATDLSSIAQGDSNQFEQIDTELMQLELRFANIEMHIKEDAEAEEIGIEFPITDIIDYVTAIKIAMCKQHLLANQFHQIVLNDEKFEEEAKFLTKDFAVWTKEEHEELLRRMAQLEESLNKLQQFPLVYGDEFSKYYPLMDDLVLLKRLISQFLDKYKSNSKIIVINFIITA</sequence>
<dbReference type="Proteomes" id="UP000746747">
    <property type="component" value="Unassembled WGS sequence"/>
</dbReference>
<feature type="coiled-coil region" evidence="1">
    <location>
        <begin position="197"/>
        <end position="224"/>
    </location>
</feature>
<dbReference type="AlphaFoldDB" id="A0A8J2M049"/>
<protein>
    <submittedName>
        <fullName evidence="2">Uncharacterized protein</fullName>
    </submittedName>
</protein>